<dbReference type="Proteomes" id="UP000478052">
    <property type="component" value="Unassembled WGS sequence"/>
</dbReference>
<protein>
    <submittedName>
        <fullName evidence="3">Zinc finger protein 2-like</fullName>
    </submittedName>
</protein>
<evidence type="ECO:0000313" key="4">
    <source>
        <dbReference type="Proteomes" id="UP000478052"/>
    </source>
</evidence>
<comment type="caution">
    <text evidence="3">The sequence shown here is derived from an EMBL/GenBank/DDBJ whole genome shotgun (WGS) entry which is preliminary data.</text>
</comment>
<evidence type="ECO:0000313" key="3">
    <source>
        <dbReference type="EMBL" id="KAF0756886.1"/>
    </source>
</evidence>
<keyword evidence="1" id="KW-0862">Zinc</keyword>
<dbReference type="InterPro" id="IPR013087">
    <property type="entry name" value="Znf_C2H2_type"/>
</dbReference>
<dbReference type="InterPro" id="IPR036236">
    <property type="entry name" value="Znf_C2H2_sf"/>
</dbReference>
<dbReference type="PROSITE" id="PS00028">
    <property type="entry name" value="ZINC_FINGER_C2H2_1"/>
    <property type="match status" value="1"/>
</dbReference>
<proteinExistence type="predicted"/>
<accession>A0A6G0YJI6</accession>
<gene>
    <name evidence="3" type="ORF">FWK35_00016477</name>
</gene>
<dbReference type="EMBL" id="VUJU01003733">
    <property type="protein sequence ID" value="KAF0756886.1"/>
    <property type="molecule type" value="Genomic_DNA"/>
</dbReference>
<feature type="domain" description="C2H2-type" evidence="2">
    <location>
        <begin position="100"/>
        <end position="123"/>
    </location>
</feature>
<reference evidence="3 4" key="1">
    <citation type="submission" date="2019-08" db="EMBL/GenBank/DDBJ databases">
        <title>Whole genome of Aphis craccivora.</title>
        <authorList>
            <person name="Voronova N.V."/>
            <person name="Shulinski R.S."/>
            <person name="Bandarenka Y.V."/>
            <person name="Zhorov D.G."/>
            <person name="Warner D."/>
        </authorList>
    </citation>
    <scope>NUCLEOTIDE SEQUENCE [LARGE SCALE GENOMIC DNA]</scope>
    <source>
        <strain evidence="3">180601</strain>
        <tissue evidence="3">Whole Body</tissue>
    </source>
</reference>
<dbReference type="SUPFAM" id="SSF57667">
    <property type="entry name" value="beta-beta-alpha zinc fingers"/>
    <property type="match status" value="1"/>
</dbReference>
<sequence length="129" mass="15233">MLIYIDFSLDPTECPNMCGRSYKGKFRKSSLRRHLIYECGVDPQFECPACQKRFTDKGRLNMLPDTLYCKNNCGRYYTGKNSKSSLKRHIKYECGIDPQFKCIYCPRRFTVKTNMKRHVLLIHKIIGYV</sequence>
<organism evidence="3 4">
    <name type="scientific">Aphis craccivora</name>
    <name type="common">Cowpea aphid</name>
    <dbReference type="NCBI Taxonomy" id="307492"/>
    <lineage>
        <taxon>Eukaryota</taxon>
        <taxon>Metazoa</taxon>
        <taxon>Ecdysozoa</taxon>
        <taxon>Arthropoda</taxon>
        <taxon>Hexapoda</taxon>
        <taxon>Insecta</taxon>
        <taxon>Pterygota</taxon>
        <taxon>Neoptera</taxon>
        <taxon>Paraneoptera</taxon>
        <taxon>Hemiptera</taxon>
        <taxon>Sternorrhyncha</taxon>
        <taxon>Aphidomorpha</taxon>
        <taxon>Aphidoidea</taxon>
        <taxon>Aphididae</taxon>
        <taxon>Aphidini</taxon>
        <taxon>Aphis</taxon>
        <taxon>Aphis</taxon>
    </lineage>
</organism>
<dbReference type="OrthoDB" id="6619140at2759"/>
<evidence type="ECO:0000259" key="2">
    <source>
        <dbReference type="PROSITE" id="PS50157"/>
    </source>
</evidence>
<dbReference type="AlphaFoldDB" id="A0A6G0YJI6"/>
<dbReference type="GO" id="GO:0008270">
    <property type="term" value="F:zinc ion binding"/>
    <property type="evidence" value="ECO:0007669"/>
    <property type="project" value="UniProtKB-KW"/>
</dbReference>
<evidence type="ECO:0000256" key="1">
    <source>
        <dbReference type="PROSITE-ProRule" id="PRU00042"/>
    </source>
</evidence>
<name>A0A6G0YJI6_APHCR</name>
<keyword evidence="1" id="KW-0863">Zinc-finger</keyword>
<dbReference type="SMART" id="SM00355">
    <property type="entry name" value="ZnF_C2H2"/>
    <property type="match status" value="1"/>
</dbReference>
<dbReference type="Gene3D" id="3.30.160.60">
    <property type="entry name" value="Classic Zinc Finger"/>
    <property type="match status" value="2"/>
</dbReference>
<dbReference type="Pfam" id="PF13894">
    <property type="entry name" value="zf-C2H2_4"/>
    <property type="match status" value="1"/>
</dbReference>
<dbReference type="PROSITE" id="PS50157">
    <property type="entry name" value="ZINC_FINGER_C2H2_2"/>
    <property type="match status" value="1"/>
</dbReference>
<keyword evidence="1" id="KW-0479">Metal-binding</keyword>
<keyword evidence="4" id="KW-1185">Reference proteome</keyword>